<dbReference type="STRING" id="1817863.A2Y62_17975"/>
<evidence type="ECO:0000256" key="8">
    <source>
        <dbReference type="ARBA" id="ARBA00072274"/>
    </source>
</evidence>
<gene>
    <name evidence="10" type="primary">grpE</name>
    <name evidence="15" type="ORF">A2Y62_17975</name>
</gene>
<dbReference type="FunFam" id="2.30.22.10:FF:000001">
    <property type="entry name" value="Protein GrpE"/>
    <property type="match status" value="1"/>
</dbReference>
<comment type="subunit">
    <text evidence="3 10">Homodimer.</text>
</comment>
<name>A0A1F5VUI9_9BACT</name>
<dbReference type="InterPro" id="IPR013805">
    <property type="entry name" value="GrpE_CC"/>
</dbReference>
<protein>
    <recommendedName>
        <fullName evidence="8 10">Protein GrpE</fullName>
    </recommendedName>
    <alternativeName>
        <fullName evidence="9 10">HSP-70 cofactor</fullName>
    </alternativeName>
</protein>
<dbReference type="GO" id="GO:0005737">
    <property type="term" value="C:cytoplasm"/>
    <property type="evidence" value="ECO:0007669"/>
    <property type="project" value="UniProtKB-SubCell"/>
</dbReference>
<dbReference type="EMBL" id="MFGW01000076">
    <property type="protein sequence ID" value="OGF66988.1"/>
    <property type="molecule type" value="Genomic_DNA"/>
</dbReference>
<evidence type="ECO:0000256" key="2">
    <source>
        <dbReference type="ARBA" id="ARBA00009054"/>
    </source>
</evidence>
<comment type="caution">
    <text evidence="15">The sequence shown here is derived from an EMBL/GenBank/DDBJ whole genome shotgun (WGS) entry which is preliminary data.</text>
</comment>
<evidence type="ECO:0000256" key="14">
    <source>
        <dbReference type="SAM" id="MobiDB-lite"/>
    </source>
</evidence>
<keyword evidence="5 10" id="KW-0346">Stress response</keyword>
<evidence type="ECO:0000256" key="10">
    <source>
        <dbReference type="HAMAP-Rule" id="MF_01151"/>
    </source>
</evidence>
<dbReference type="PANTHER" id="PTHR21237:SF23">
    <property type="entry name" value="GRPE PROTEIN HOMOLOG, MITOCHONDRIAL"/>
    <property type="match status" value="1"/>
</dbReference>
<evidence type="ECO:0000256" key="7">
    <source>
        <dbReference type="ARBA" id="ARBA00053401"/>
    </source>
</evidence>
<dbReference type="AlphaFoldDB" id="A0A1F5VUI9"/>
<keyword evidence="4 10" id="KW-0963">Cytoplasm</keyword>
<dbReference type="PANTHER" id="PTHR21237">
    <property type="entry name" value="GRPE PROTEIN"/>
    <property type="match status" value="1"/>
</dbReference>
<accession>A0A1F5VUI9</accession>
<dbReference type="GO" id="GO:0051082">
    <property type="term" value="F:unfolded protein binding"/>
    <property type="evidence" value="ECO:0007669"/>
    <property type="project" value="TreeGrafter"/>
</dbReference>
<dbReference type="GO" id="GO:0000774">
    <property type="term" value="F:adenyl-nucleotide exchange factor activity"/>
    <property type="evidence" value="ECO:0007669"/>
    <property type="project" value="InterPro"/>
</dbReference>
<dbReference type="NCBIfam" id="NF010738">
    <property type="entry name" value="PRK14140.1"/>
    <property type="match status" value="1"/>
</dbReference>
<dbReference type="PRINTS" id="PR00773">
    <property type="entry name" value="GRPEPROTEIN"/>
</dbReference>
<reference evidence="15 16" key="1">
    <citation type="journal article" date="2016" name="Nat. Commun.">
        <title>Thousands of microbial genomes shed light on interconnected biogeochemical processes in an aquifer system.</title>
        <authorList>
            <person name="Anantharaman K."/>
            <person name="Brown C.T."/>
            <person name="Hug L.A."/>
            <person name="Sharon I."/>
            <person name="Castelle C.J."/>
            <person name="Probst A.J."/>
            <person name="Thomas B.C."/>
            <person name="Singh A."/>
            <person name="Wilkins M.J."/>
            <person name="Karaoz U."/>
            <person name="Brodie E.L."/>
            <person name="Williams K.H."/>
            <person name="Hubbard S.S."/>
            <person name="Banfield J.F."/>
        </authorList>
    </citation>
    <scope>NUCLEOTIDE SEQUENCE [LARGE SCALE GENOMIC DNA]</scope>
</reference>
<evidence type="ECO:0000256" key="5">
    <source>
        <dbReference type="ARBA" id="ARBA00023016"/>
    </source>
</evidence>
<evidence type="ECO:0000313" key="16">
    <source>
        <dbReference type="Proteomes" id="UP000178943"/>
    </source>
</evidence>
<dbReference type="GO" id="GO:0042803">
    <property type="term" value="F:protein homodimerization activity"/>
    <property type="evidence" value="ECO:0007669"/>
    <property type="project" value="InterPro"/>
</dbReference>
<keyword evidence="13" id="KW-0175">Coiled coil</keyword>
<evidence type="ECO:0000256" key="12">
    <source>
        <dbReference type="RuleBase" id="RU004478"/>
    </source>
</evidence>
<dbReference type="GO" id="GO:0006457">
    <property type="term" value="P:protein folding"/>
    <property type="evidence" value="ECO:0007669"/>
    <property type="project" value="InterPro"/>
</dbReference>
<dbReference type="CDD" id="cd00446">
    <property type="entry name" value="GrpE"/>
    <property type="match status" value="1"/>
</dbReference>
<organism evidence="15 16">
    <name type="scientific">Candidatus Fischerbacteria bacterium RBG_13_37_8</name>
    <dbReference type="NCBI Taxonomy" id="1817863"/>
    <lineage>
        <taxon>Bacteria</taxon>
        <taxon>Candidatus Fischeribacteriota</taxon>
    </lineage>
</organism>
<comment type="similarity">
    <text evidence="2 10 12">Belongs to the GrpE family.</text>
</comment>
<dbReference type="Gene3D" id="2.30.22.10">
    <property type="entry name" value="Head domain of nucleotide exchange factor GrpE"/>
    <property type="match status" value="1"/>
</dbReference>
<evidence type="ECO:0000256" key="3">
    <source>
        <dbReference type="ARBA" id="ARBA00011738"/>
    </source>
</evidence>
<comment type="subcellular location">
    <subcellularLocation>
        <location evidence="1 10">Cytoplasm</location>
    </subcellularLocation>
</comment>
<dbReference type="HAMAP" id="MF_01151">
    <property type="entry name" value="GrpE"/>
    <property type="match status" value="1"/>
</dbReference>
<evidence type="ECO:0000256" key="13">
    <source>
        <dbReference type="SAM" id="Coils"/>
    </source>
</evidence>
<evidence type="ECO:0000256" key="9">
    <source>
        <dbReference type="ARBA" id="ARBA00076414"/>
    </source>
</evidence>
<sequence length="235" mass="27768">MEEEKDVKQNNSNNNDNSDSTDDVEIKFDFLDDDIEETSEEQEEETVDKDELLPILLQQEEIENLKKQLEEVMREKDELYDRLLRKLADFNNYRKRIEKEKQEYYNFATANLMRDILPVVDNFEKAIAQFENHDDPSFKGIELICRQLEDILRKHGVHAIESNGKPFDPAFHEAVGTGEVEEIDDNIILEEYQKGYMMHDKLLRPSMVRVNVKKMQKEAVEPDKEVGDNEESHWN</sequence>
<dbReference type="InterPro" id="IPR000740">
    <property type="entry name" value="GrpE"/>
</dbReference>
<evidence type="ECO:0000256" key="1">
    <source>
        <dbReference type="ARBA" id="ARBA00004496"/>
    </source>
</evidence>
<dbReference type="SUPFAM" id="SSF58014">
    <property type="entry name" value="Coiled-coil domain of nucleotide exchange factor GrpE"/>
    <property type="match status" value="1"/>
</dbReference>
<feature type="region of interest" description="Disordered" evidence="14">
    <location>
        <begin position="215"/>
        <end position="235"/>
    </location>
</feature>
<dbReference type="PROSITE" id="PS01071">
    <property type="entry name" value="GRPE"/>
    <property type="match status" value="1"/>
</dbReference>
<evidence type="ECO:0000313" key="15">
    <source>
        <dbReference type="EMBL" id="OGF66988.1"/>
    </source>
</evidence>
<dbReference type="SUPFAM" id="SSF51064">
    <property type="entry name" value="Head domain of nucleotide exchange factor GrpE"/>
    <property type="match status" value="1"/>
</dbReference>
<feature type="region of interest" description="Disordered" evidence="14">
    <location>
        <begin position="1"/>
        <end position="25"/>
    </location>
</feature>
<dbReference type="InterPro" id="IPR009012">
    <property type="entry name" value="GrpE_head"/>
</dbReference>
<comment type="function">
    <text evidence="7 10 11">Participates actively in the response to hyperosmotic and heat shock by preventing the aggregation of stress-denatured proteins, in association with DnaK and GrpE. It is the nucleotide exchange factor for DnaK and may function as a thermosensor. Unfolded proteins bind initially to DnaJ; upon interaction with the DnaJ-bound protein, DnaK hydrolyzes its bound ATP, resulting in the formation of a stable complex. GrpE releases ADP from DnaK; ATP binding to DnaK triggers the release of the substrate protein, thus completing the reaction cycle. Several rounds of ATP-dependent interactions between DnaJ, DnaK and GrpE are required for fully efficient folding.</text>
</comment>
<keyword evidence="6 10" id="KW-0143">Chaperone</keyword>
<dbReference type="Proteomes" id="UP000178943">
    <property type="component" value="Unassembled WGS sequence"/>
</dbReference>
<evidence type="ECO:0000256" key="6">
    <source>
        <dbReference type="ARBA" id="ARBA00023186"/>
    </source>
</evidence>
<dbReference type="Gene3D" id="3.90.20.20">
    <property type="match status" value="1"/>
</dbReference>
<dbReference type="GO" id="GO:0051087">
    <property type="term" value="F:protein-folding chaperone binding"/>
    <property type="evidence" value="ECO:0007669"/>
    <property type="project" value="InterPro"/>
</dbReference>
<feature type="coiled-coil region" evidence="13">
    <location>
        <begin position="55"/>
        <end position="100"/>
    </location>
</feature>
<dbReference type="Pfam" id="PF01025">
    <property type="entry name" value="GrpE"/>
    <property type="match status" value="1"/>
</dbReference>
<evidence type="ECO:0000256" key="11">
    <source>
        <dbReference type="RuleBase" id="RU000639"/>
    </source>
</evidence>
<proteinExistence type="inferred from homology"/>
<evidence type="ECO:0000256" key="4">
    <source>
        <dbReference type="ARBA" id="ARBA00022490"/>
    </source>
</evidence>